<dbReference type="Pfam" id="PF13561">
    <property type="entry name" value="adh_short_C2"/>
    <property type="match status" value="1"/>
</dbReference>
<dbReference type="SMART" id="SM00822">
    <property type="entry name" value="PKS_KR"/>
    <property type="match status" value="1"/>
</dbReference>
<organism evidence="3 4">
    <name type="scientific">Phycicoccus sonneratiae</name>
    <dbReference type="NCBI Taxonomy" id="2807628"/>
    <lineage>
        <taxon>Bacteria</taxon>
        <taxon>Bacillati</taxon>
        <taxon>Actinomycetota</taxon>
        <taxon>Actinomycetes</taxon>
        <taxon>Micrococcales</taxon>
        <taxon>Intrasporangiaceae</taxon>
        <taxon>Phycicoccus</taxon>
    </lineage>
</organism>
<evidence type="ECO:0000256" key="1">
    <source>
        <dbReference type="ARBA" id="ARBA00006484"/>
    </source>
</evidence>
<comment type="similarity">
    <text evidence="1">Belongs to the short-chain dehydrogenases/reductases (SDR) family.</text>
</comment>
<dbReference type="PANTHER" id="PTHR42760:SF78">
    <property type="entry name" value="3-OXOACYL-[ACYL-CARRIER-PROTEIN] REDUCTASE [NADH]"/>
    <property type="match status" value="1"/>
</dbReference>
<comment type="caution">
    <text evidence="3">The sequence shown here is derived from an EMBL/GenBank/DDBJ whole genome shotgun (WGS) entry which is preliminary data.</text>
</comment>
<dbReference type="PROSITE" id="PS00061">
    <property type="entry name" value="ADH_SHORT"/>
    <property type="match status" value="1"/>
</dbReference>
<reference evidence="3" key="1">
    <citation type="submission" date="2021-02" db="EMBL/GenBank/DDBJ databases">
        <title>Phycicoccus sp. MQZ13P-5T, whole genome shotgun sequence.</title>
        <authorList>
            <person name="Tuo L."/>
        </authorList>
    </citation>
    <scope>NUCLEOTIDE SEQUENCE</scope>
    <source>
        <strain evidence="3">MQZ13P-5</strain>
    </source>
</reference>
<name>A0ABS2CIR5_9MICO</name>
<accession>A0ABS2CIR5</accession>
<evidence type="ECO:0000313" key="3">
    <source>
        <dbReference type="EMBL" id="MBM6399743.1"/>
    </source>
</evidence>
<protein>
    <submittedName>
        <fullName evidence="3">3-oxoacyl-ACP reductase</fullName>
    </submittedName>
</protein>
<dbReference type="InterPro" id="IPR002347">
    <property type="entry name" value="SDR_fam"/>
</dbReference>
<evidence type="ECO:0000259" key="2">
    <source>
        <dbReference type="SMART" id="SM00822"/>
    </source>
</evidence>
<feature type="domain" description="Ketoreductase" evidence="2">
    <location>
        <begin position="209"/>
        <end position="387"/>
    </location>
</feature>
<dbReference type="EMBL" id="JAFDVD010000006">
    <property type="protein sequence ID" value="MBM6399743.1"/>
    <property type="molecule type" value="Genomic_DNA"/>
</dbReference>
<keyword evidence="4" id="KW-1185">Reference proteome</keyword>
<dbReference type="SUPFAM" id="SSF51735">
    <property type="entry name" value="NAD(P)-binding Rossmann-fold domains"/>
    <property type="match status" value="2"/>
</dbReference>
<gene>
    <name evidence="3" type="ORF">JQN70_05025</name>
</gene>
<proteinExistence type="inferred from homology"/>
<dbReference type="PANTHER" id="PTHR42760">
    <property type="entry name" value="SHORT-CHAIN DEHYDROGENASES/REDUCTASES FAMILY MEMBER"/>
    <property type="match status" value="1"/>
</dbReference>
<dbReference type="RefSeq" id="WP_204130233.1">
    <property type="nucleotide sequence ID" value="NZ_JAFDVD010000006.1"/>
</dbReference>
<dbReference type="InterPro" id="IPR036291">
    <property type="entry name" value="NAD(P)-bd_dom_sf"/>
</dbReference>
<dbReference type="NCBIfam" id="NF006110">
    <property type="entry name" value="PRK08261.1"/>
    <property type="match status" value="1"/>
</dbReference>
<dbReference type="Gene3D" id="3.40.50.720">
    <property type="entry name" value="NAD(P)-binding Rossmann-like Domain"/>
    <property type="match status" value="2"/>
</dbReference>
<dbReference type="Proteomes" id="UP001430172">
    <property type="component" value="Unassembled WGS sequence"/>
</dbReference>
<evidence type="ECO:0000313" key="4">
    <source>
        <dbReference type="Proteomes" id="UP001430172"/>
    </source>
</evidence>
<sequence>MPRSDGYTSFVGTGFGKKLATTLGLPQPVPLRRYAPGRPLVDGPVLVGGHGGTPALAALREGLTAAGASLVDQVPDGTRLGGVVVDLTAAETPADLESLRATLAPALKRLGRCARVVVVGRDPGRAGSVAQRAARRALEGITRSVGKELRSGATANLVLVADGSEAAALGTVLFLLSARSAYVDGQVLRVGEGEAPAAPADADRPLAGKVAVVTGAARGIGADIARTLHRDGATVVCVDVPAAGGALAAVANEVGGTALQLDVTAADAGARIAEHARTRHGGLDLVVHNAGITRDKLLANTDADRWDSVLRVNLLSILSMNEALLAKDGLRQGGRVVLVSSIAGIAGNRGQSNYAASKAGVIGLVDGYAADRGLRRRGITVNAVAPGFIETEMTARIPLATRELGRRLNSLAQGGLPVDVAETIAFFAADGQAAVSGNVVRVCGQSLLGA</sequence>
<dbReference type="PRINTS" id="PR00080">
    <property type="entry name" value="SDRFAMILY"/>
</dbReference>
<dbReference type="InterPro" id="IPR020904">
    <property type="entry name" value="Sc_DH/Rdtase_CS"/>
</dbReference>
<dbReference type="PRINTS" id="PR00081">
    <property type="entry name" value="GDHRDH"/>
</dbReference>
<dbReference type="InterPro" id="IPR057326">
    <property type="entry name" value="KR_dom"/>
</dbReference>